<dbReference type="STRING" id="37001.A0A1A9WD29"/>
<dbReference type="InterPro" id="IPR013083">
    <property type="entry name" value="Znf_RING/FYVE/PHD"/>
</dbReference>
<dbReference type="AlphaFoldDB" id="A0A1A9WD29"/>
<feature type="region of interest" description="Disordered" evidence="1">
    <location>
        <begin position="1"/>
        <end position="56"/>
    </location>
</feature>
<proteinExistence type="predicted"/>
<dbReference type="Gene3D" id="3.30.40.10">
    <property type="entry name" value="Zinc/RING finger domain, C3HC4 (zinc finger)"/>
    <property type="match status" value="1"/>
</dbReference>
<accession>A0A1A9WD29</accession>
<dbReference type="SUPFAM" id="SSF57903">
    <property type="entry name" value="FYVE/PHD zinc finger"/>
    <property type="match status" value="1"/>
</dbReference>
<evidence type="ECO:0000313" key="2">
    <source>
        <dbReference type="EnsemblMetazoa" id="GBRI015126-PA"/>
    </source>
</evidence>
<reference evidence="3" key="1">
    <citation type="submission" date="2014-03" db="EMBL/GenBank/DDBJ databases">
        <authorList>
            <person name="Aksoy S."/>
            <person name="Warren W."/>
            <person name="Wilson R.K."/>
        </authorList>
    </citation>
    <scope>NUCLEOTIDE SEQUENCE [LARGE SCALE GENOMIC DNA]</scope>
    <source>
        <strain evidence="3">IAEA</strain>
    </source>
</reference>
<protein>
    <recommendedName>
        <fullName evidence="4">FYVE-type zinc finger domain-containing protein</fullName>
    </recommendedName>
</protein>
<organism evidence="2 3">
    <name type="scientific">Glossina brevipalpis</name>
    <dbReference type="NCBI Taxonomy" id="37001"/>
    <lineage>
        <taxon>Eukaryota</taxon>
        <taxon>Metazoa</taxon>
        <taxon>Ecdysozoa</taxon>
        <taxon>Arthropoda</taxon>
        <taxon>Hexapoda</taxon>
        <taxon>Insecta</taxon>
        <taxon>Pterygota</taxon>
        <taxon>Neoptera</taxon>
        <taxon>Endopterygota</taxon>
        <taxon>Diptera</taxon>
        <taxon>Brachycera</taxon>
        <taxon>Muscomorpha</taxon>
        <taxon>Hippoboscoidea</taxon>
        <taxon>Glossinidae</taxon>
        <taxon>Glossina</taxon>
    </lineage>
</organism>
<name>A0A1A9WD29_9MUSC</name>
<evidence type="ECO:0000256" key="1">
    <source>
        <dbReference type="SAM" id="MobiDB-lite"/>
    </source>
</evidence>
<dbReference type="Proteomes" id="UP000091820">
    <property type="component" value="Unassembled WGS sequence"/>
</dbReference>
<feature type="compositionally biased region" description="Polar residues" evidence="1">
    <location>
        <begin position="12"/>
        <end position="21"/>
    </location>
</feature>
<sequence>MSPRPSLIPTDADSTYSGYHTQQQSQQQDASTNQNYNNNNSNGTTNAGKTQNEPGRRAGACRVCLKSFKPDDYHKTCFECQQRVCEDCASYSKLEENEDAAKKL</sequence>
<dbReference type="InterPro" id="IPR011011">
    <property type="entry name" value="Znf_FYVE_PHD"/>
</dbReference>
<evidence type="ECO:0008006" key="4">
    <source>
        <dbReference type="Google" id="ProtNLM"/>
    </source>
</evidence>
<dbReference type="EnsemblMetazoa" id="GBRI015126-RA">
    <property type="protein sequence ID" value="GBRI015126-PA"/>
    <property type="gene ID" value="GBRI015126"/>
</dbReference>
<dbReference type="VEuPathDB" id="VectorBase:GBRI015126"/>
<feature type="compositionally biased region" description="Low complexity" evidence="1">
    <location>
        <begin position="22"/>
        <end position="46"/>
    </location>
</feature>
<keyword evidence="3" id="KW-1185">Reference proteome</keyword>
<evidence type="ECO:0000313" key="3">
    <source>
        <dbReference type="Proteomes" id="UP000091820"/>
    </source>
</evidence>
<reference evidence="2" key="2">
    <citation type="submission" date="2020-05" db="UniProtKB">
        <authorList>
            <consortium name="EnsemblMetazoa"/>
        </authorList>
    </citation>
    <scope>IDENTIFICATION</scope>
    <source>
        <strain evidence="2">IAEA</strain>
    </source>
</reference>